<gene>
    <name evidence="6" type="ORF">C0029_03405</name>
</gene>
<dbReference type="Proteomes" id="UP000235162">
    <property type="component" value="Unassembled WGS sequence"/>
</dbReference>
<keyword evidence="4 5" id="KW-0472">Membrane</keyword>
<feature type="transmembrane region" description="Helical" evidence="5">
    <location>
        <begin position="6"/>
        <end position="26"/>
    </location>
</feature>
<feature type="transmembrane region" description="Helical" evidence="5">
    <location>
        <begin position="69"/>
        <end position="91"/>
    </location>
</feature>
<evidence type="ECO:0000256" key="3">
    <source>
        <dbReference type="ARBA" id="ARBA00022989"/>
    </source>
</evidence>
<comment type="subcellular location">
    <subcellularLocation>
        <location evidence="1">Membrane</location>
        <topology evidence="1">Multi-pass membrane protein</topology>
    </subcellularLocation>
</comment>
<keyword evidence="2 5" id="KW-0812">Transmembrane</keyword>
<feature type="transmembrane region" description="Helical" evidence="5">
    <location>
        <begin position="46"/>
        <end position="63"/>
    </location>
</feature>
<keyword evidence="7" id="KW-1185">Reference proteome</keyword>
<dbReference type="KEGG" id="hja:BST95_14780"/>
<dbReference type="InterPro" id="IPR032808">
    <property type="entry name" value="DoxX"/>
</dbReference>
<keyword evidence="3 5" id="KW-1133">Transmembrane helix</keyword>
<evidence type="ECO:0000313" key="6">
    <source>
        <dbReference type="EMBL" id="PLW87638.1"/>
    </source>
</evidence>
<proteinExistence type="predicted"/>
<dbReference type="AlphaFoldDB" id="A0AAP8MGW2"/>
<dbReference type="Pfam" id="PF07681">
    <property type="entry name" value="DoxX"/>
    <property type="match status" value="1"/>
</dbReference>
<evidence type="ECO:0000256" key="4">
    <source>
        <dbReference type="ARBA" id="ARBA00023136"/>
    </source>
</evidence>
<evidence type="ECO:0000256" key="1">
    <source>
        <dbReference type="ARBA" id="ARBA00004141"/>
    </source>
</evidence>
<comment type="caution">
    <text evidence="6">The sequence shown here is derived from an EMBL/GenBank/DDBJ whole genome shotgun (WGS) entry which is preliminary data.</text>
</comment>
<protein>
    <submittedName>
        <fullName evidence="6">DoxX family protein</fullName>
    </submittedName>
</protein>
<evidence type="ECO:0000256" key="2">
    <source>
        <dbReference type="ARBA" id="ARBA00022692"/>
    </source>
</evidence>
<feature type="transmembrane region" description="Helical" evidence="5">
    <location>
        <begin position="103"/>
        <end position="121"/>
    </location>
</feature>
<dbReference type="EMBL" id="PKUR01000001">
    <property type="protein sequence ID" value="PLW87638.1"/>
    <property type="molecule type" value="Genomic_DNA"/>
</dbReference>
<sequence>MDAASIAAGRFLLGLYFFIPGIQKFADSERLTSYMQVHDIAYAPQLLLFAGIVSVVGGALLMTGRYVKLVAYGFVVYVLLVNLMLHNFWAMSDDMVAREMQNFVKNLGILAGLLVIAGYALPRPLTTRGWWQSDKAHV</sequence>
<name>A0AAP8MGW2_9GAMM</name>
<evidence type="ECO:0000313" key="7">
    <source>
        <dbReference type="Proteomes" id="UP000235162"/>
    </source>
</evidence>
<reference evidence="6 7" key="1">
    <citation type="submission" date="2018-01" db="EMBL/GenBank/DDBJ databases">
        <title>The draft genome sequence of Halioglobus japonicus S1-36.</title>
        <authorList>
            <person name="Du Z.-J."/>
            <person name="Shi M.-J."/>
        </authorList>
    </citation>
    <scope>NUCLEOTIDE SEQUENCE [LARGE SCALE GENOMIC DNA]</scope>
    <source>
        <strain evidence="6 7">S1-36</strain>
    </source>
</reference>
<dbReference type="GO" id="GO:0016020">
    <property type="term" value="C:membrane"/>
    <property type="evidence" value="ECO:0007669"/>
    <property type="project" value="UniProtKB-SubCell"/>
</dbReference>
<evidence type="ECO:0000256" key="5">
    <source>
        <dbReference type="SAM" id="Phobius"/>
    </source>
</evidence>
<organism evidence="6 7">
    <name type="scientific">Halioglobus japonicus</name>
    <dbReference type="NCBI Taxonomy" id="930805"/>
    <lineage>
        <taxon>Bacteria</taxon>
        <taxon>Pseudomonadati</taxon>
        <taxon>Pseudomonadota</taxon>
        <taxon>Gammaproteobacteria</taxon>
        <taxon>Cellvibrionales</taxon>
        <taxon>Halieaceae</taxon>
        <taxon>Halioglobus</taxon>
    </lineage>
</organism>
<dbReference type="RefSeq" id="WP_084200325.1">
    <property type="nucleotide sequence ID" value="NZ_BMYL01000001.1"/>
</dbReference>
<accession>A0AAP8MGW2</accession>